<dbReference type="Gene3D" id="3.40.800.10">
    <property type="entry name" value="Ureohydrolase domain"/>
    <property type="match status" value="1"/>
</dbReference>
<evidence type="ECO:0000256" key="2">
    <source>
        <dbReference type="ARBA" id="ARBA00022801"/>
    </source>
</evidence>
<name>A0A506Y0C3_9MICO</name>
<keyword evidence="2" id="KW-0378">Hydrolase</keyword>
<keyword evidence="5" id="KW-1185">Reference proteome</keyword>
<evidence type="ECO:0000313" key="4">
    <source>
        <dbReference type="EMBL" id="TPW75956.1"/>
    </source>
</evidence>
<dbReference type="Proteomes" id="UP000316252">
    <property type="component" value="Unassembled WGS sequence"/>
</dbReference>
<dbReference type="OrthoDB" id="7331788at2"/>
<comment type="caution">
    <text evidence="4">The sequence shown here is derived from an EMBL/GenBank/DDBJ whole genome shotgun (WGS) entry which is preliminary data.</text>
</comment>
<dbReference type="AlphaFoldDB" id="A0A506Y0C3"/>
<organism evidence="4 5">
    <name type="scientific">Schumannella soli</name>
    <dbReference type="NCBI Taxonomy" id="2590779"/>
    <lineage>
        <taxon>Bacteria</taxon>
        <taxon>Bacillati</taxon>
        <taxon>Actinomycetota</taxon>
        <taxon>Actinomycetes</taxon>
        <taxon>Micrococcales</taxon>
        <taxon>Microbacteriaceae</taxon>
        <taxon>Schumannella</taxon>
    </lineage>
</organism>
<dbReference type="SUPFAM" id="SSF52768">
    <property type="entry name" value="Arginase/deacetylase"/>
    <property type="match status" value="1"/>
</dbReference>
<dbReference type="GO" id="GO:0033389">
    <property type="term" value="P:putrescine biosynthetic process from arginine, via agmatine"/>
    <property type="evidence" value="ECO:0007669"/>
    <property type="project" value="TreeGrafter"/>
</dbReference>
<keyword evidence="1" id="KW-0479">Metal-binding</keyword>
<dbReference type="PANTHER" id="PTHR11358:SF26">
    <property type="entry name" value="GUANIDINO ACID HYDROLASE, MITOCHONDRIAL"/>
    <property type="match status" value="1"/>
</dbReference>
<dbReference type="EMBL" id="VHQG01000002">
    <property type="protein sequence ID" value="TPW75956.1"/>
    <property type="molecule type" value="Genomic_DNA"/>
</dbReference>
<dbReference type="Pfam" id="PF00491">
    <property type="entry name" value="Arginase"/>
    <property type="match status" value="1"/>
</dbReference>
<dbReference type="GO" id="GO:0008783">
    <property type="term" value="F:agmatinase activity"/>
    <property type="evidence" value="ECO:0007669"/>
    <property type="project" value="TreeGrafter"/>
</dbReference>
<dbReference type="PANTHER" id="PTHR11358">
    <property type="entry name" value="ARGINASE/AGMATINASE"/>
    <property type="match status" value="1"/>
</dbReference>
<accession>A0A506Y0C3</accession>
<dbReference type="InterPro" id="IPR023696">
    <property type="entry name" value="Ureohydrolase_dom_sf"/>
</dbReference>
<evidence type="ECO:0000256" key="1">
    <source>
        <dbReference type="ARBA" id="ARBA00022723"/>
    </source>
</evidence>
<dbReference type="PROSITE" id="PS51409">
    <property type="entry name" value="ARGINASE_2"/>
    <property type="match status" value="1"/>
</dbReference>
<comment type="similarity">
    <text evidence="3">Belongs to the arginase family.</text>
</comment>
<dbReference type="GO" id="GO:0046872">
    <property type="term" value="F:metal ion binding"/>
    <property type="evidence" value="ECO:0007669"/>
    <property type="project" value="UniProtKB-KW"/>
</dbReference>
<dbReference type="InterPro" id="IPR006035">
    <property type="entry name" value="Ureohydrolase"/>
</dbReference>
<protein>
    <submittedName>
        <fullName evidence="4">Arginase family protein</fullName>
    </submittedName>
</protein>
<reference evidence="4 5" key="1">
    <citation type="submission" date="2019-06" db="EMBL/GenBank/DDBJ databases">
        <authorList>
            <person name="Li F."/>
        </authorList>
    </citation>
    <scope>NUCLEOTIDE SEQUENCE [LARGE SCALE GENOMIC DNA]</scope>
    <source>
        <strain evidence="4 5">10F1D-1</strain>
    </source>
</reference>
<evidence type="ECO:0000313" key="5">
    <source>
        <dbReference type="Proteomes" id="UP000316252"/>
    </source>
</evidence>
<proteinExistence type="inferred from homology"/>
<sequence length="277" mass="28464">MAVSFIVVPEWQGSGSARAMRLVDGALAIREDLPPGSTTTLDVPLEAGDREGTGIHRFSSLRLVRERFAEAVAPLTDPVVLVGGDCAAEYAAVAHAVRRAGDAAAPAIVWFDAHPDANDVGASPSGDFNGMVLRALADDGVIDPARVVLAGTRSVDPAEDEWIAEQHVPLVRADRLADPTALVAAIAATGATSVYLHVDVDVLDPAELRGIGDPEPFGVSSDALLAAIRAVRARFTLAGAGLTQYSPADADAITDDAGTLLRIIGALARGGADAPAV</sequence>
<evidence type="ECO:0000256" key="3">
    <source>
        <dbReference type="PROSITE-ProRule" id="PRU00742"/>
    </source>
</evidence>
<dbReference type="CDD" id="cd09999">
    <property type="entry name" value="Arginase-like_1"/>
    <property type="match status" value="1"/>
</dbReference>
<gene>
    <name evidence="4" type="ORF">FJ657_08955</name>
</gene>
<dbReference type="RefSeq" id="WP_141163314.1">
    <property type="nucleotide sequence ID" value="NZ_VHQG01000002.1"/>
</dbReference>